<evidence type="ECO:0000313" key="2">
    <source>
        <dbReference type="EMBL" id="KKL71480.1"/>
    </source>
</evidence>
<name>A0A0F9GPU9_9ZZZZ</name>
<comment type="caution">
    <text evidence="2">The sequence shown here is derived from an EMBL/GenBank/DDBJ whole genome shotgun (WGS) entry which is preliminary data.</text>
</comment>
<feature type="domain" description="Chromosomal replication initiator protein DnaA ATPAse" evidence="1">
    <location>
        <begin position="64"/>
        <end position="193"/>
    </location>
</feature>
<dbReference type="AlphaFoldDB" id="A0A0F9GPU9"/>
<dbReference type="CDD" id="cd00009">
    <property type="entry name" value="AAA"/>
    <property type="match status" value="1"/>
</dbReference>
<organism evidence="2">
    <name type="scientific">marine sediment metagenome</name>
    <dbReference type="NCBI Taxonomy" id="412755"/>
    <lineage>
        <taxon>unclassified sequences</taxon>
        <taxon>metagenomes</taxon>
        <taxon>ecological metagenomes</taxon>
    </lineage>
</organism>
<accession>A0A0F9GPU9</accession>
<reference evidence="2" key="1">
    <citation type="journal article" date="2015" name="Nature">
        <title>Complex archaea that bridge the gap between prokaryotes and eukaryotes.</title>
        <authorList>
            <person name="Spang A."/>
            <person name="Saw J.H."/>
            <person name="Jorgensen S.L."/>
            <person name="Zaremba-Niedzwiedzka K."/>
            <person name="Martijn J."/>
            <person name="Lind A.E."/>
            <person name="van Eijk R."/>
            <person name="Schleper C."/>
            <person name="Guy L."/>
            <person name="Ettema T.J."/>
        </authorList>
    </citation>
    <scope>NUCLEOTIDE SEQUENCE</scope>
</reference>
<gene>
    <name evidence="2" type="ORF">LCGC14_2094450</name>
</gene>
<evidence type="ECO:0000259" key="1">
    <source>
        <dbReference type="Pfam" id="PF00308"/>
    </source>
</evidence>
<dbReference type="PANTHER" id="PTHR30050:SF4">
    <property type="entry name" value="ATP-BINDING PROTEIN RV3427C IN INSERTION SEQUENCE-RELATED"/>
    <property type="match status" value="1"/>
</dbReference>
<sequence length="211" mass="24658">RPKHKDRKWCLGCIDRYRRQEQMSSVVADNIILKLVEPLYADARIEDIEPILRDKILARQADQDLYLFGLPGVGKTHIMAALIRLYINQGYECKRICFDDFCCQLRSTMSPASKLTEWDMTKPFREVDMLFIDDLGLRTKQETDFAYVTLYSIINKRQERLLPTFISSNKGLDRLGQSFDFRIVSRLTTALTIEIVGKDWRQKIAKKAGWK</sequence>
<proteinExistence type="predicted"/>
<dbReference type="EMBL" id="LAZR01025581">
    <property type="protein sequence ID" value="KKL71480.1"/>
    <property type="molecule type" value="Genomic_DNA"/>
</dbReference>
<dbReference type="GO" id="GO:0005524">
    <property type="term" value="F:ATP binding"/>
    <property type="evidence" value="ECO:0007669"/>
    <property type="project" value="InterPro"/>
</dbReference>
<feature type="non-terminal residue" evidence="2">
    <location>
        <position position="1"/>
    </location>
</feature>
<protein>
    <recommendedName>
        <fullName evidence="1">Chromosomal replication initiator protein DnaA ATPAse domain-containing protein</fullName>
    </recommendedName>
</protein>
<dbReference type="Pfam" id="PF00308">
    <property type="entry name" value="Bac_DnaA"/>
    <property type="match status" value="1"/>
</dbReference>
<dbReference type="GO" id="GO:0006260">
    <property type="term" value="P:DNA replication"/>
    <property type="evidence" value="ECO:0007669"/>
    <property type="project" value="TreeGrafter"/>
</dbReference>
<dbReference type="PANTHER" id="PTHR30050">
    <property type="entry name" value="CHROMOSOMAL REPLICATION INITIATOR PROTEIN DNAA"/>
    <property type="match status" value="1"/>
</dbReference>
<dbReference type="InterPro" id="IPR013317">
    <property type="entry name" value="DnaA_dom"/>
</dbReference>
<dbReference type="InterPro" id="IPR027417">
    <property type="entry name" value="P-loop_NTPase"/>
</dbReference>
<dbReference type="Gene3D" id="3.40.50.300">
    <property type="entry name" value="P-loop containing nucleotide triphosphate hydrolases"/>
    <property type="match status" value="1"/>
</dbReference>
<dbReference type="SUPFAM" id="SSF52540">
    <property type="entry name" value="P-loop containing nucleoside triphosphate hydrolases"/>
    <property type="match status" value="1"/>
</dbReference>